<dbReference type="SMART" id="SM01116">
    <property type="entry name" value="Cyanate_lyase"/>
    <property type="match status" value="1"/>
</dbReference>
<feature type="compositionally biased region" description="Low complexity" evidence="1">
    <location>
        <begin position="153"/>
        <end position="164"/>
    </location>
</feature>
<evidence type="ECO:0000256" key="1">
    <source>
        <dbReference type="SAM" id="MobiDB-lite"/>
    </source>
</evidence>
<feature type="domain" description="Cyanate lyase C-terminal" evidence="2">
    <location>
        <begin position="72"/>
        <end position="145"/>
    </location>
</feature>
<feature type="non-terminal residue" evidence="3">
    <location>
        <position position="1"/>
    </location>
</feature>
<feature type="region of interest" description="Disordered" evidence="1">
    <location>
        <begin position="145"/>
        <end position="164"/>
    </location>
</feature>
<evidence type="ECO:0000313" key="3">
    <source>
        <dbReference type="EMBL" id="MBA0576660.1"/>
    </source>
</evidence>
<dbReference type="PANTHER" id="PTHR34186">
    <property type="entry name" value="CYANATE HYDRATASE"/>
    <property type="match status" value="1"/>
</dbReference>
<evidence type="ECO:0000313" key="4">
    <source>
        <dbReference type="Proteomes" id="UP000593572"/>
    </source>
</evidence>
<evidence type="ECO:0000259" key="2">
    <source>
        <dbReference type="SMART" id="SM01116"/>
    </source>
</evidence>
<dbReference type="GO" id="GO:0008824">
    <property type="term" value="F:cyanate hydratase activity"/>
    <property type="evidence" value="ECO:0007669"/>
    <property type="project" value="InterPro"/>
</dbReference>
<gene>
    <name evidence="3" type="ORF">Golob_024529</name>
</gene>
<dbReference type="PRINTS" id="PR01693">
    <property type="entry name" value="CYANASE"/>
</dbReference>
<dbReference type="PANTHER" id="PTHR34186:SF2">
    <property type="entry name" value="CYANATE HYDRATASE"/>
    <property type="match status" value="1"/>
</dbReference>
<accession>A0A7J8NII1</accession>
<dbReference type="EMBL" id="JABEZX010350718">
    <property type="protein sequence ID" value="MBA0576660.1"/>
    <property type="molecule type" value="Genomic_DNA"/>
</dbReference>
<protein>
    <recommendedName>
        <fullName evidence="2">Cyanate lyase C-terminal domain-containing protein</fullName>
    </recommendedName>
</protein>
<dbReference type="InterPro" id="IPR003712">
    <property type="entry name" value="Cyanate_lyase_C"/>
</dbReference>
<sequence>SFHAFSRVFGLSSLPKFHVNKLYSFLRKPSEAYEKATMRYGRNNSLNARLSSTLKSFLRELLREMMKSPFPSYHPNLIHEPTLYRLDEAVMHYGESIKEITNEEFGNGIMSATVFYCSADKVKGGDREDRVVATFDGKQMPWTEQKSELMAASKSTTTSKLTNS</sequence>
<dbReference type="SUPFAM" id="SSF55234">
    <property type="entry name" value="Cyanase C-terminal domain"/>
    <property type="match status" value="1"/>
</dbReference>
<dbReference type="Gene3D" id="3.30.1160.10">
    <property type="entry name" value="Cyanate lyase, C-terminal domain"/>
    <property type="match status" value="1"/>
</dbReference>
<reference evidence="3 4" key="1">
    <citation type="journal article" date="2019" name="Genome Biol. Evol.">
        <title>Insights into the evolution of the New World diploid cottons (Gossypium, subgenus Houzingenia) based on genome sequencing.</title>
        <authorList>
            <person name="Grover C.E."/>
            <person name="Arick M.A. 2nd"/>
            <person name="Thrash A."/>
            <person name="Conover J.L."/>
            <person name="Sanders W.S."/>
            <person name="Peterson D.G."/>
            <person name="Frelichowski J.E."/>
            <person name="Scheffler J.A."/>
            <person name="Scheffler B.E."/>
            <person name="Wendel J.F."/>
        </authorList>
    </citation>
    <scope>NUCLEOTIDE SEQUENCE [LARGE SCALE GENOMIC DNA]</scope>
    <source>
        <strain evidence="3">157</strain>
        <tissue evidence="3">Leaf</tissue>
    </source>
</reference>
<keyword evidence="4" id="KW-1185">Reference proteome</keyword>
<name>A0A7J8NII1_9ROSI</name>
<comment type="caution">
    <text evidence="3">The sequence shown here is derived from an EMBL/GenBank/DDBJ whole genome shotgun (WGS) entry which is preliminary data.</text>
</comment>
<dbReference type="Proteomes" id="UP000593572">
    <property type="component" value="Unassembled WGS sequence"/>
</dbReference>
<organism evidence="3 4">
    <name type="scientific">Gossypium lobatum</name>
    <dbReference type="NCBI Taxonomy" id="34289"/>
    <lineage>
        <taxon>Eukaryota</taxon>
        <taxon>Viridiplantae</taxon>
        <taxon>Streptophyta</taxon>
        <taxon>Embryophyta</taxon>
        <taxon>Tracheophyta</taxon>
        <taxon>Spermatophyta</taxon>
        <taxon>Magnoliopsida</taxon>
        <taxon>eudicotyledons</taxon>
        <taxon>Gunneridae</taxon>
        <taxon>Pentapetalae</taxon>
        <taxon>rosids</taxon>
        <taxon>malvids</taxon>
        <taxon>Malvales</taxon>
        <taxon>Malvaceae</taxon>
        <taxon>Malvoideae</taxon>
        <taxon>Gossypium</taxon>
    </lineage>
</organism>
<dbReference type="Pfam" id="PF02560">
    <property type="entry name" value="Cyanate_lyase"/>
    <property type="match status" value="1"/>
</dbReference>
<proteinExistence type="predicted"/>
<dbReference type="InterPro" id="IPR008076">
    <property type="entry name" value="Cyanase"/>
</dbReference>
<dbReference type="InterPro" id="IPR036581">
    <property type="entry name" value="Cyanate_lyase_C_sf"/>
</dbReference>
<dbReference type="AlphaFoldDB" id="A0A7J8NII1"/>